<dbReference type="PANTHER" id="PTHR34606:SF15">
    <property type="entry name" value="BON DOMAIN-CONTAINING PROTEIN"/>
    <property type="match status" value="1"/>
</dbReference>
<feature type="region of interest" description="Disordered" evidence="1">
    <location>
        <begin position="64"/>
        <end position="83"/>
    </location>
</feature>
<dbReference type="InterPro" id="IPR007055">
    <property type="entry name" value="BON_dom"/>
</dbReference>
<comment type="caution">
    <text evidence="3">The sequence shown here is derived from an EMBL/GenBank/DDBJ whole genome shotgun (WGS) entry which is preliminary data.</text>
</comment>
<dbReference type="AlphaFoldDB" id="A0A838BSQ5"/>
<protein>
    <submittedName>
        <fullName evidence="3">BON domain-containing protein</fullName>
    </submittedName>
</protein>
<accession>A0A838BSQ5</accession>
<evidence type="ECO:0000313" key="4">
    <source>
        <dbReference type="Proteomes" id="UP000572984"/>
    </source>
</evidence>
<dbReference type="Gene3D" id="3.30.1340.30">
    <property type="match status" value="1"/>
</dbReference>
<feature type="compositionally biased region" description="Basic and acidic residues" evidence="1">
    <location>
        <begin position="151"/>
        <end position="164"/>
    </location>
</feature>
<feature type="compositionally biased region" description="Basic and acidic residues" evidence="1">
    <location>
        <begin position="9"/>
        <end position="21"/>
    </location>
</feature>
<dbReference type="Proteomes" id="UP000572984">
    <property type="component" value="Unassembled WGS sequence"/>
</dbReference>
<feature type="domain" description="BON" evidence="2">
    <location>
        <begin position="176"/>
        <end position="244"/>
    </location>
</feature>
<organism evidence="3 4">
    <name type="scientific">Microvirga mediterraneensis</name>
    <dbReference type="NCBI Taxonomy" id="2754695"/>
    <lineage>
        <taxon>Bacteria</taxon>
        <taxon>Pseudomonadati</taxon>
        <taxon>Pseudomonadota</taxon>
        <taxon>Alphaproteobacteria</taxon>
        <taxon>Hyphomicrobiales</taxon>
        <taxon>Methylobacteriaceae</taxon>
        <taxon>Microvirga</taxon>
    </lineage>
</organism>
<feature type="region of interest" description="Disordered" evidence="1">
    <location>
        <begin position="150"/>
        <end position="177"/>
    </location>
</feature>
<keyword evidence="4" id="KW-1185">Reference proteome</keyword>
<feature type="region of interest" description="Disordered" evidence="1">
    <location>
        <begin position="1"/>
        <end position="21"/>
    </location>
</feature>
<evidence type="ECO:0000256" key="1">
    <source>
        <dbReference type="SAM" id="MobiDB-lite"/>
    </source>
</evidence>
<evidence type="ECO:0000259" key="2">
    <source>
        <dbReference type="PROSITE" id="PS50914"/>
    </source>
</evidence>
<sequence length="292" mass="32610">MTRSASMANERRYGNQDFDWRDREDDGYIARRGFGNRRAGYERGSRWGEDEGWRLEREVRERDYGDSAGYGSGGSSLDWRDVVGEDRGGYERPVFGSDRRSDPDQFGQDRYGRNRSGSESFGRGSRDYNEDRGFFERAGDEVRSWFGDEDAERRRERDMREAGMHRGRGPKGYQRSDARITEDVNDRLTEDPHIDASEIEVRVENREVTLTGTVNSRFEKRHAEDLAESVSGVTHVQNNLRVQQPADAGIAGSMMSGAGAAGAGSTGLVETSGAGRAAPTRRRPGGSSESGI</sequence>
<reference evidence="3 4" key="1">
    <citation type="submission" date="2020-07" db="EMBL/GenBank/DDBJ databases">
        <title>Draft genome and description of Microvirga mediterraneensis Marseille-Q2068 sp. nov.</title>
        <authorList>
            <person name="Boxberger M."/>
        </authorList>
    </citation>
    <scope>NUCLEOTIDE SEQUENCE [LARGE SCALE GENOMIC DNA]</scope>
    <source>
        <strain evidence="3 4">Marseille-Q2068</strain>
    </source>
</reference>
<feature type="region of interest" description="Disordered" evidence="1">
    <location>
        <begin position="254"/>
        <end position="292"/>
    </location>
</feature>
<gene>
    <name evidence="3" type="ORF">H0S73_20360</name>
</gene>
<dbReference type="PANTHER" id="PTHR34606">
    <property type="entry name" value="BON DOMAIN-CONTAINING PROTEIN"/>
    <property type="match status" value="1"/>
</dbReference>
<dbReference type="InterPro" id="IPR047800">
    <property type="entry name" value="SWFGD_dom"/>
</dbReference>
<proteinExistence type="predicted"/>
<feature type="region of interest" description="Disordered" evidence="1">
    <location>
        <begin position="90"/>
        <end position="132"/>
    </location>
</feature>
<dbReference type="EMBL" id="JACDXJ010000001">
    <property type="protein sequence ID" value="MBA1158461.1"/>
    <property type="molecule type" value="Genomic_DNA"/>
</dbReference>
<dbReference type="InterPro" id="IPR051686">
    <property type="entry name" value="Lipoprotein_DolP"/>
</dbReference>
<evidence type="ECO:0000313" key="3">
    <source>
        <dbReference type="EMBL" id="MBA1158461.1"/>
    </source>
</evidence>
<dbReference type="SMART" id="SM00749">
    <property type="entry name" value="BON"/>
    <property type="match status" value="1"/>
</dbReference>
<dbReference type="NCBIfam" id="NF033157">
    <property type="entry name" value="SWFGD_domain"/>
    <property type="match status" value="1"/>
</dbReference>
<name>A0A838BSQ5_9HYPH</name>
<dbReference type="Pfam" id="PF04972">
    <property type="entry name" value="BON"/>
    <property type="match status" value="1"/>
</dbReference>
<dbReference type="InterPro" id="IPR014004">
    <property type="entry name" value="Transpt-assoc_nodulatn_dom_bac"/>
</dbReference>
<feature type="compositionally biased region" description="Low complexity" evidence="1">
    <location>
        <begin position="114"/>
        <end position="123"/>
    </location>
</feature>
<dbReference type="PROSITE" id="PS50914">
    <property type="entry name" value="BON"/>
    <property type="match status" value="1"/>
</dbReference>